<evidence type="ECO:0000313" key="2">
    <source>
        <dbReference type="EMBL" id="OIS91831.1"/>
    </source>
</evidence>
<reference evidence="2 3" key="1">
    <citation type="submission" date="2016-10" db="EMBL/GenBank/DDBJ databases">
        <title>The Draft Genome Sequence of the Potato Rhizosphere Bacteria Ochrobactrum sp. IPA7.2.</title>
        <authorList>
            <person name="Gogoleva N.E."/>
            <person name="Khlopko Y.A."/>
            <person name="Burygin G.L."/>
            <person name="Plotnikov A.O."/>
        </authorList>
    </citation>
    <scope>NUCLEOTIDE SEQUENCE [LARGE SCALE GENOMIC DNA]</scope>
    <source>
        <strain evidence="2 3">IPA7.2</strain>
    </source>
</reference>
<evidence type="ECO:0000313" key="3">
    <source>
        <dbReference type="Proteomes" id="UP000182985"/>
    </source>
</evidence>
<sequence length="72" mass="8115">MLSGSMNLSEHPDSRNGSHAASSGLELKRLDQGPAKTFAMSRTGQRILIHFMARSQQVCPAEPMHQWWNTHR</sequence>
<proteinExistence type="predicted"/>
<name>A0A1J6HUH9_9HYPH</name>
<dbReference type="EMBL" id="MOEC01000023">
    <property type="protein sequence ID" value="OIS91831.1"/>
    <property type="molecule type" value="Genomic_DNA"/>
</dbReference>
<organism evidence="2 3">
    <name type="scientific">Brucella cytisi</name>
    <dbReference type="NCBI Taxonomy" id="407152"/>
    <lineage>
        <taxon>Bacteria</taxon>
        <taxon>Pseudomonadati</taxon>
        <taxon>Pseudomonadota</taxon>
        <taxon>Alphaproteobacteria</taxon>
        <taxon>Hyphomicrobiales</taxon>
        <taxon>Brucellaceae</taxon>
        <taxon>Brucella/Ochrobactrum group</taxon>
        <taxon>Brucella</taxon>
    </lineage>
</organism>
<evidence type="ECO:0000256" key="1">
    <source>
        <dbReference type="SAM" id="MobiDB-lite"/>
    </source>
</evidence>
<dbReference type="AlphaFoldDB" id="A0A1J6HUH9"/>
<dbReference type="Proteomes" id="UP000182985">
    <property type="component" value="Unassembled WGS sequence"/>
</dbReference>
<feature type="region of interest" description="Disordered" evidence="1">
    <location>
        <begin position="1"/>
        <end position="32"/>
    </location>
</feature>
<comment type="caution">
    <text evidence="2">The sequence shown here is derived from an EMBL/GenBank/DDBJ whole genome shotgun (WGS) entry which is preliminary data.</text>
</comment>
<gene>
    <name evidence="2" type="ORF">BLA27_19870</name>
</gene>
<protein>
    <submittedName>
        <fullName evidence="2">Uncharacterized protein</fullName>
    </submittedName>
</protein>
<keyword evidence="3" id="KW-1185">Reference proteome</keyword>
<accession>A0A1J6HUH9</accession>